<dbReference type="EMBL" id="CP000615">
    <property type="protein sequence ID" value="ABO56618.1"/>
    <property type="molecule type" value="Genomic_DNA"/>
</dbReference>
<dbReference type="GO" id="GO:0016773">
    <property type="term" value="F:phosphotransferase activity, alcohol group as acceptor"/>
    <property type="evidence" value="ECO:0007669"/>
    <property type="project" value="InterPro"/>
</dbReference>
<proteinExistence type="predicted"/>
<protein>
    <submittedName>
        <fullName evidence="1">Aminoglycoside/hydroxyurea antibiotic resistance kinase</fullName>
    </submittedName>
</protein>
<dbReference type="Proteomes" id="UP000002287">
    <property type="component" value="Chromosome 2"/>
</dbReference>
<keyword evidence="1" id="KW-0808">Transferase</keyword>
<dbReference type="GO" id="GO:0016301">
    <property type="term" value="F:kinase activity"/>
    <property type="evidence" value="ECO:0007669"/>
    <property type="project" value="UniProtKB-KW"/>
</dbReference>
<accession>A4JK15</accession>
<keyword evidence="1" id="KW-0418">Kinase</keyword>
<organism evidence="1 2">
    <name type="scientific">Burkholderia vietnamiensis (strain G4 / LMG 22486)</name>
    <name type="common">Burkholderia cepacia (strain R1808)</name>
    <dbReference type="NCBI Taxonomy" id="269482"/>
    <lineage>
        <taxon>Bacteria</taxon>
        <taxon>Pseudomonadati</taxon>
        <taxon>Pseudomonadota</taxon>
        <taxon>Betaproteobacteria</taxon>
        <taxon>Burkholderiales</taxon>
        <taxon>Burkholderiaceae</taxon>
        <taxon>Burkholderia</taxon>
        <taxon>Burkholderia cepacia complex</taxon>
    </lineage>
</organism>
<dbReference type="InterPro" id="IPR006748">
    <property type="entry name" value="NH2Glyco/OHUrea_AB-resist_kin"/>
</dbReference>
<dbReference type="InterPro" id="IPR011009">
    <property type="entry name" value="Kinase-like_dom_sf"/>
</dbReference>
<dbReference type="AlphaFoldDB" id="A4JK15"/>
<name>A4JK15_BURVG</name>
<dbReference type="HOGENOM" id="CLU_061172_2_1_4"/>
<evidence type="ECO:0000313" key="1">
    <source>
        <dbReference type="EMBL" id="ABO56618.1"/>
    </source>
</evidence>
<dbReference type="Pfam" id="PF04655">
    <property type="entry name" value="APH_6_hur"/>
    <property type="match status" value="1"/>
</dbReference>
<dbReference type="KEGG" id="bvi:Bcep1808_3633"/>
<dbReference type="eggNOG" id="COG3570">
    <property type="taxonomic scope" value="Bacteria"/>
</dbReference>
<dbReference type="GO" id="GO:0019748">
    <property type="term" value="P:secondary metabolic process"/>
    <property type="evidence" value="ECO:0007669"/>
    <property type="project" value="InterPro"/>
</dbReference>
<sequence length="289" mass="31460">MHGPQPGRRALRAGGFACTIVCMFDTYLRRWDLVPDGGPILSASGGVLPVTRHAQPAMLKVATCDEERRGNALMTWWNGNGAARVWLHDRDAVLLERACATPTLGELSAAGHDDDAIRIACNAVARLHAHRAPQPPATVPLRDWFHALLAHARDDGHDEVLRVSAEIAQRLLAAPVDEAVLHGDIHHGNVLNFGDRGWLAIDPKGLHGERAFDYANLFCNPAHDLAVDRARFERRVALVADAAQIDRQRLLQWIVAWAGLSAVWSIDDGRTADTPLQVAMLAAGSLGLK</sequence>
<gene>
    <name evidence="1" type="ordered locus">Bcep1808_3633</name>
</gene>
<evidence type="ECO:0000313" key="2">
    <source>
        <dbReference type="Proteomes" id="UP000002287"/>
    </source>
</evidence>
<dbReference type="SUPFAM" id="SSF56112">
    <property type="entry name" value="Protein kinase-like (PK-like)"/>
    <property type="match status" value="1"/>
</dbReference>
<dbReference type="Gene3D" id="3.90.1200.10">
    <property type="match status" value="1"/>
</dbReference>
<reference evidence="2" key="1">
    <citation type="submission" date="2007-03" db="EMBL/GenBank/DDBJ databases">
        <title>Complete sequence of chromosome 2 of Burkholderia vietnamiensis G4.</title>
        <authorList>
            <consortium name="US DOE Joint Genome Institute"/>
            <person name="Copeland A."/>
            <person name="Lucas S."/>
            <person name="Lapidus A."/>
            <person name="Barry K."/>
            <person name="Detter J.C."/>
            <person name="Glavina del Rio T."/>
            <person name="Hammon N."/>
            <person name="Israni S."/>
            <person name="Dalin E."/>
            <person name="Tice H."/>
            <person name="Pitluck S."/>
            <person name="Chain P."/>
            <person name="Malfatti S."/>
            <person name="Shin M."/>
            <person name="Vergez L."/>
            <person name="Schmutz J."/>
            <person name="Larimer F."/>
            <person name="Land M."/>
            <person name="Hauser L."/>
            <person name="Kyrpides N."/>
            <person name="Tiedje J."/>
            <person name="Richardson P."/>
        </authorList>
    </citation>
    <scope>NUCLEOTIDE SEQUENCE [LARGE SCALE GENOMIC DNA]</scope>
    <source>
        <strain evidence="2">G4 / LMG 22486</strain>
    </source>
</reference>